<comment type="caution">
    <text evidence="2">The sequence shown here is derived from an EMBL/GenBank/DDBJ whole genome shotgun (WGS) entry which is preliminary data.</text>
</comment>
<dbReference type="RefSeq" id="WP_023049576.1">
    <property type="nucleotide sequence ID" value="NZ_CP173065.2"/>
</dbReference>
<feature type="transmembrane region" description="Helical" evidence="1">
    <location>
        <begin position="201"/>
        <end position="220"/>
    </location>
</feature>
<keyword evidence="1" id="KW-0812">Transmembrane</keyword>
<gene>
    <name evidence="2" type="ORF">HMPREF0202_00025</name>
</gene>
<feature type="transmembrane region" description="Helical" evidence="1">
    <location>
        <begin position="146"/>
        <end position="165"/>
    </location>
</feature>
<feature type="transmembrane region" description="Helical" evidence="1">
    <location>
        <begin position="232"/>
        <end position="255"/>
    </location>
</feature>
<dbReference type="Proteomes" id="UP000017081">
    <property type="component" value="Unassembled WGS sequence"/>
</dbReference>
<dbReference type="EMBL" id="AXZF01000002">
    <property type="protein sequence ID" value="ERT70032.1"/>
    <property type="molecule type" value="Genomic_DNA"/>
</dbReference>
<protein>
    <submittedName>
        <fullName evidence="2">Uncharacterized protein</fullName>
    </submittedName>
</protein>
<evidence type="ECO:0000256" key="1">
    <source>
        <dbReference type="SAM" id="Phobius"/>
    </source>
</evidence>
<evidence type="ECO:0000313" key="3">
    <source>
        <dbReference type="Proteomes" id="UP000017081"/>
    </source>
</evidence>
<reference evidence="2 3" key="1">
    <citation type="submission" date="2013-08" db="EMBL/GenBank/DDBJ databases">
        <authorList>
            <person name="Weinstock G."/>
            <person name="Sodergren E."/>
            <person name="Wylie T."/>
            <person name="Fulton L."/>
            <person name="Fulton R."/>
            <person name="Fronick C."/>
            <person name="O'Laughlin M."/>
            <person name="Godfrey J."/>
            <person name="Miner T."/>
            <person name="Herter B."/>
            <person name="Appelbaum E."/>
            <person name="Cordes M."/>
            <person name="Lek S."/>
            <person name="Wollam A."/>
            <person name="Pepin K.H."/>
            <person name="Palsikar V.B."/>
            <person name="Mitreva M."/>
            <person name="Wilson R.K."/>
        </authorList>
    </citation>
    <scope>NUCLEOTIDE SEQUENCE [LARGE SCALE GENOMIC DNA]</scope>
    <source>
        <strain evidence="2 3">ATCC BAA-474</strain>
    </source>
</reference>
<organism evidence="2 3">
    <name type="scientific">Cetobacterium somerae ATCC BAA-474</name>
    <dbReference type="NCBI Taxonomy" id="1319815"/>
    <lineage>
        <taxon>Bacteria</taxon>
        <taxon>Fusobacteriati</taxon>
        <taxon>Fusobacteriota</taxon>
        <taxon>Fusobacteriia</taxon>
        <taxon>Fusobacteriales</taxon>
        <taxon>Fusobacteriaceae</taxon>
        <taxon>Cetobacterium</taxon>
    </lineage>
</organism>
<feature type="transmembrane region" description="Helical" evidence="1">
    <location>
        <begin position="6"/>
        <end position="27"/>
    </location>
</feature>
<sequence>MFLITGIIIAALFLVSTSMPFLSWILPYYKIKKLENADLKTKIIANVVALVAIGWIDIHFLVTYIGVFVSIEVLYYILKRYDRKTQYFDRIFITSLLIGIGVCIYIYFNRVGLNIGFEQLKSLYLQKTTFTQYEVDMAFKYIKDNFTYLVFAYLNMTVFLTYYFLNKEDFFKWEASYLWLIPYIVVFFIEKYTSFGGNLTSNILEVLKIVYIMYFMKIVASILNEKVKKQSLCFTVGVFLALISPEFAFIFGALASGIKIKIVKS</sequence>
<dbReference type="STRING" id="1319815.HMPREF0202_00025"/>
<evidence type="ECO:0000313" key="2">
    <source>
        <dbReference type="EMBL" id="ERT70032.1"/>
    </source>
</evidence>
<proteinExistence type="predicted"/>
<feature type="transmembrane region" description="Helical" evidence="1">
    <location>
        <begin position="90"/>
        <end position="108"/>
    </location>
</feature>
<keyword evidence="1" id="KW-0472">Membrane</keyword>
<keyword evidence="3" id="KW-1185">Reference proteome</keyword>
<accession>U7VE87</accession>
<dbReference type="HOGENOM" id="CLU_087889_0_0_0"/>
<feature type="transmembrane region" description="Helical" evidence="1">
    <location>
        <begin position="177"/>
        <end position="195"/>
    </location>
</feature>
<name>U7VE87_9FUSO</name>
<dbReference type="AlphaFoldDB" id="U7VE87"/>
<keyword evidence="1" id="KW-1133">Transmembrane helix</keyword>
<dbReference type="eggNOG" id="ENOG50331VG">
    <property type="taxonomic scope" value="Bacteria"/>
</dbReference>